<dbReference type="EMBL" id="JAPMOU010000017">
    <property type="protein sequence ID" value="MDE1463133.1"/>
    <property type="molecule type" value="Genomic_DNA"/>
</dbReference>
<dbReference type="NCBIfam" id="TIGR00347">
    <property type="entry name" value="bioD"/>
    <property type="match status" value="1"/>
</dbReference>
<feature type="binding site" evidence="2">
    <location>
        <position position="55"/>
    </location>
    <ligand>
        <name>Mg(2+)</name>
        <dbReference type="ChEBI" id="CHEBI:18420"/>
    </ligand>
</feature>
<dbReference type="SUPFAM" id="SSF52540">
    <property type="entry name" value="P-loop containing nucleoside triphosphate hydrolases"/>
    <property type="match status" value="1"/>
</dbReference>
<organism evidence="3 4">
    <name type="scientific">Spartinivicinus poritis</name>
    <dbReference type="NCBI Taxonomy" id="2994640"/>
    <lineage>
        <taxon>Bacteria</taxon>
        <taxon>Pseudomonadati</taxon>
        <taxon>Pseudomonadota</taxon>
        <taxon>Gammaproteobacteria</taxon>
        <taxon>Oceanospirillales</taxon>
        <taxon>Zooshikellaceae</taxon>
        <taxon>Spartinivicinus</taxon>
    </lineage>
</organism>
<dbReference type="PIRSF" id="PIRSF006755">
    <property type="entry name" value="DTB_synth"/>
    <property type="match status" value="1"/>
</dbReference>
<dbReference type="RefSeq" id="WP_274689478.1">
    <property type="nucleotide sequence ID" value="NZ_JAPMOU010000017.1"/>
</dbReference>
<dbReference type="HAMAP" id="MF_00336">
    <property type="entry name" value="BioD"/>
    <property type="match status" value="1"/>
</dbReference>
<feature type="binding site" evidence="2">
    <location>
        <begin position="13"/>
        <end position="18"/>
    </location>
    <ligand>
        <name>ATP</name>
        <dbReference type="ChEBI" id="CHEBI:30616"/>
    </ligand>
</feature>
<name>A0ABT5U9T7_9GAMM</name>
<dbReference type="Pfam" id="PF13500">
    <property type="entry name" value="AAA_26"/>
    <property type="match status" value="1"/>
</dbReference>
<keyword evidence="2" id="KW-0460">Magnesium</keyword>
<gene>
    <name evidence="2 3" type="primary">bioD</name>
    <name evidence="3" type="ORF">ORQ98_14285</name>
</gene>
<dbReference type="CDD" id="cd03109">
    <property type="entry name" value="DTBS"/>
    <property type="match status" value="1"/>
</dbReference>
<dbReference type="EC" id="6.3.3.3" evidence="2"/>
<dbReference type="PANTHER" id="PTHR43210">
    <property type="entry name" value="DETHIOBIOTIN SYNTHETASE"/>
    <property type="match status" value="1"/>
</dbReference>
<comment type="caution">
    <text evidence="2">Lacks conserved residue(s) required for the propagation of feature annotation.</text>
</comment>
<protein>
    <recommendedName>
        <fullName evidence="2">ATP-dependent dethiobiotin synthetase BioD</fullName>
        <ecNumber evidence="2">6.3.3.3</ecNumber>
    </recommendedName>
    <alternativeName>
        <fullName evidence="2">DTB synthetase</fullName>
        <shortName evidence="2">DTBS</shortName>
    </alternativeName>
    <alternativeName>
        <fullName evidence="2">Dethiobiotin synthase</fullName>
    </alternativeName>
</protein>
<keyword evidence="2 3" id="KW-0436">Ligase</keyword>
<keyword evidence="2" id="KW-0479">Metal-binding</keyword>
<comment type="similarity">
    <text evidence="2">Belongs to the dethiobiotin synthetase family.</text>
</comment>
<accession>A0ABT5U9T7</accession>
<feature type="binding site" evidence="2">
    <location>
        <position position="117"/>
    </location>
    <ligand>
        <name>Mg(2+)</name>
        <dbReference type="ChEBI" id="CHEBI:18420"/>
    </ligand>
</feature>
<feature type="binding site" evidence="2">
    <location>
        <position position="208"/>
    </location>
    <ligand>
        <name>ATP</name>
        <dbReference type="ChEBI" id="CHEBI:30616"/>
    </ligand>
</feature>
<reference evidence="3 4" key="1">
    <citation type="submission" date="2022-11" db="EMBL/GenBank/DDBJ databases">
        <title>Spartinivicinus poritis sp. nov., isolated from scleractinian coral Porites lutea.</title>
        <authorList>
            <person name="Zhang G."/>
            <person name="Cai L."/>
            <person name="Wei Q."/>
        </authorList>
    </citation>
    <scope>NUCLEOTIDE SEQUENCE [LARGE SCALE GENOMIC DNA]</scope>
    <source>
        <strain evidence="3 4">A2-2</strain>
    </source>
</reference>
<dbReference type="InterPro" id="IPR004472">
    <property type="entry name" value="DTB_synth_BioD"/>
</dbReference>
<comment type="subcellular location">
    <subcellularLocation>
        <location evidence="2">Cytoplasm</location>
    </subcellularLocation>
</comment>
<feature type="binding site" evidence="2">
    <location>
        <begin position="117"/>
        <end position="120"/>
    </location>
    <ligand>
        <name>ATP</name>
        <dbReference type="ChEBI" id="CHEBI:30616"/>
    </ligand>
</feature>
<keyword evidence="2" id="KW-0547">Nucleotide-binding</keyword>
<dbReference type="InterPro" id="IPR027417">
    <property type="entry name" value="P-loop_NTPase"/>
</dbReference>
<keyword evidence="2" id="KW-0963">Cytoplasm</keyword>
<sequence length="225" mass="24372">MTKPFFVTGTDTEVGKTLISCGLLHKAQQQGLTTIGLKPVAAGCTQTANGLQNEDALRLQQCSTVKLPYQQVNPIALEPPIAPHIAAAEINKPIRADRLVGYCRGALMQSADFKLIEGAGGWRVPLNYRETLADVAKQLHCQVILVVGMKLGCINHALLTYEAIMRDGLTVAGWVANQVQPEMSRLEANIETLQQMLPAPCLGVVPYQELPTAERVSEYLTAPSL</sequence>
<dbReference type="Proteomes" id="UP001528823">
    <property type="component" value="Unassembled WGS sequence"/>
</dbReference>
<dbReference type="GO" id="GO:0004141">
    <property type="term" value="F:dethiobiotin synthase activity"/>
    <property type="evidence" value="ECO:0007669"/>
    <property type="project" value="UniProtKB-EC"/>
</dbReference>
<feature type="binding site" evidence="2">
    <location>
        <begin position="177"/>
        <end position="178"/>
    </location>
    <ligand>
        <name>ATP</name>
        <dbReference type="ChEBI" id="CHEBI:30616"/>
    </ligand>
</feature>
<comment type="catalytic activity">
    <reaction evidence="2">
        <text>(7R,8S)-7,8-diammoniononanoate + CO2 + ATP = (4R,5S)-dethiobiotin + ADP + phosphate + 3 H(+)</text>
        <dbReference type="Rhea" id="RHEA:15805"/>
        <dbReference type="ChEBI" id="CHEBI:15378"/>
        <dbReference type="ChEBI" id="CHEBI:16526"/>
        <dbReference type="ChEBI" id="CHEBI:30616"/>
        <dbReference type="ChEBI" id="CHEBI:43474"/>
        <dbReference type="ChEBI" id="CHEBI:149469"/>
        <dbReference type="ChEBI" id="CHEBI:149473"/>
        <dbReference type="ChEBI" id="CHEBI:456216"/>
        <dbReference type="EC" id="6.3.3.3"/>
    </reaction>
</comment>
<dbReference type="PANTHER" id="PTHR43210:SF5">
    <property type="entry name" value="DETHIOBIOTIN SYNTHETASE"/>
    <property type="match status" value="1"/>
</dbReference>
<comment type="caution">
    <text evidence="3">The sequence shown here is derived from an EMBL/GenBank/DDBJ whole genome shotgun (WGS) entry which is preliminary data.</text>
</comment>
<evidence type="ECO:0000256" key="1">
    <source>
        <dbReference type="ARBA" id="ARBA00022756"/>
    </source>
</evidence>
<evidence type="ECO:0000313" key="3">
    <source>
        <dbReference type="EMBL" id="MDE1463133.1"/>
    </source>
</evidence>
<proteinExistence type="inferred from homology"/>
<evidence type="ECO:0000256" key="2">
    <source>
        <dbReference type="HAMAP-Rule" id="MF_00336"/>
    </source>
</evidence>
<keyword evidence="2" id="KW-0067">ATP-binding</keyword>
<dbReference type="Gene3D" id="3.40.50.300">
    <property type="entry name" value="P-loop containing nucleotide triphosphate hydrolases"/>
    <property type="match status" value="1"/>
</dbReference>
<feature type="binding site" evidence="2">
    <location>
        <position position="17"/>
    </location>
    <ligand>
        <name>Mg(2+)</name>
        <dbReference type="ChEBI" id="CHEBI:18420"/>
    </ligand>
</feature>
<keyword evidence="1 2" id="KW-0093">Biotin biosynthesis</keyword>
<comment type="pathway">
    <text evidence="2">Cofactor biosynthesis; biotin biosynthesis; biotin from 7,8-diaminononanoate: step 1/2.</text>
</comment>
<feature type="binding site" evidence="2">
    <location>
        <position position="55"/>
    </location>
    <ligand>
        <name>ATP</name>
        <dbReference type="ChEBI" id="CHEBI:30616"/>
    </ligand>
</feature>
<keyword evidence="4" id="KW-1185">Reference proteome</keyword>
<comment type="subunit">
    <text evidence="2">Homodimer.</text>
</comment>
<comment type="function">
    <text evidence="2">Catalyzes a mechanistically unusual reaction, the ATP-dependent insertion of CO2 between the N7 and N8 nitrogen atoms of 7,8-diaminopelargonic acid (DAPA, also called 7,8-diammoniononanoate) to form a ureido ring.</text>
</comment>
<evidence type="ECO:0000313" key="4">
    <source>
        <dbReference type="Proteomes" id="UP001528823"/>
    </source>
</evidence>
<feature type="active site" evidence="2">
    <location>
        <position position="38"/>
    </location>
</feature>
<comment type="cofactor">
    <cofactor evidence="2">
        <name>Mg(2+)</name>
        <dbReference type="ChEBI" id="CHEBI:18420"/>
    </cofactor>
</comment>